<comment type="caution">
    <text evidence="1">The sequence shown here is derived from an EMBL/GenBank/DDBJ whole genome shotgun (WGS) entry which is preliminary data.</text>
</comment>
<proteinExistence type="predicted"/>
<gene>
    <name evidence="1" type="ORF">EYZ11_008719</name>
</gene>
<dbReference type="VEuPathDB" id="FungiDB:EYZ11_008719"/>
<sequence length="112" mass="12824">MARSICCISGRLLSRVEETGFVSLPRGRFGDSFVNLLGVVLQPLSAGSFQYVQAPVQLASQRPWSYTEHLVFLGRRREAPALPYEEELSYPLPLILIDQVKWTSIDSYWRYE</sequence>
<organism evidence="1 2">
    <name type="scientific">Aspergillus tanneri</name>
    <dbReference type="NCBI Taxonomy" id="1220188"/>
    <lineage>
        <taxon>Eukaryota</taxon>
        <taxon>Fungi</taxon>
        <taxon>Dikarya</taxon>
        <taxon>Ascomycota</taxon>
        <taxon>Pezizomycotina</taxon>
        <taxon>Eurotiomycetes</taxon>
        <taxon>Eurotiomycetidae</taxon>
        <taxon>Eurotiales</taxon>
        <taxon>Aspergillaceae</taxon>
        <taxon>Aspergillus</taxon>
        <taxon>Aspergillus subgen. Circumdati</taxon>
    </lineage>
</organism>
<reference evidence="1 2" key="1">
    <citation type="submission" date="2019-03" db="EMBL/GenBank/DDBJ databases">
        <title>The genome sequence of a newly discovered highly antifungal drug resistant Aspergillus species, Aspergillus tanneri NIH 1004.</title>
        <authorList>
            <person name="Mounaud S."/>
            <person name="Singh I."/>
            <person name="Joardar V."/>
            <person name="Pakala S."/>
            <person name="Pakala S."/>
            <person name="Venepally P."/>
            <person name="Hoover J."/>
            <person name="Nierman W."/>
            <person name="Chung J."/>
            <person name="Losada L."/>
        </authorList>
    </citation>
    <scope>NUCLEOTIDE SEQUENCE [LARGE SCALE GENOMIC DNA]</scope>
    <source>
        <strain evidence="1 2">NIH1004</strain>
    </source>
</reference>
<dbReference type="AlphaFoldDB" id="A0A4S3J9U3"/>
<evidence type="ECO:0000313" key="1">
    <source>
        <dbReference type="EMBL" id="THC91826.1"/>
    </source>
</evidence>
<evidence type="ECO:0000313" key="2">
    <source>
        <dbReference type="Proteomes" id="UP000308092"/>
    </source>
</evidence>
<accession>A0A4S3J9U3</accession>
<protein>
    <submittedName>
        <fullName evidence="1">Uncharacterized protein</fullName>
    </submittedName>
</protein>
<dbReference type="EMBL" id="SOSA01000381">
    <property type="protein sequence ID" value="THC91826.1"/>
    <property type="molecule type" value="Genomic_DNA"/>
</dbReference>
<keyword evidence="2" id="KW-1185">Reference proteome</keyword>
<dbReference type="Proteomes" id="UP000308092">
    <property type="component" value="Unassembled WGS sequence"/>
</dbReference>
<name>A0A4S3J9U3_9EURO</name>